<evidence type="ECO:0000313" key="1">
    <source>
        <dbReference type="EMBL" id="ABI81801.1"/>
    </source>
</evidence>
<keyword evidence="2" id="KW-1185">Reference proteome</keyword>
<accession>Q0C6Y6</accession>
<organism evidence="1 2">
    <name type="scientific">Syntrophotalea carbinolica (strain DSM 2380 / NBRC 103641 / GraBd1)</name>
    <name type="common">Pelobacter carbinolicus</name>
    <dbReference type="NCBI Taxonomy" id="338963"/>
    <lineage>
        <taxon>Bacteria</taxon>
        <taxon>Pseudomonadati</taxon>
        <taxon>Thermodesulfobacteriota</taxon>
        <taxon>Desulfuromonadia</taxon>
        <taxon>Desulfuromonadales</taxon>
        <taxon>Syntrophotaleaceae</taxon>
        <taxon>Syntrophotalea</taxon>
    </lineage>
</organism>
<dbReference type="eggNOG" id="COG3440">
    <property type="taxonomic scope" value="Bacteria"/>
</dbReference>
<name>Q0C6Y6_SYNC1</name>
<dbReference type="Proteomes" id="UP000002534">
    <property type="component" value="Chromosome"/>
</dbReference>
<reference evidence="1 2" key="2">
    <citation type="journal article" date="2012" name="BMC Genomics">
        <title>The genome of Pelobacter carbinolicus reveals surprising metabolic capabilities and physiological features.</title>
        <authorList>
            <person name="Aklujkar M."/>
            <person name="Haveman S.A."/>
            <person name="Didonato R.Jr."/>
            <person name="Chertkov O."/>
            <person name="Han C.S."/>
            <person name="Land M.L."/>
            <person name="Brown P."/>
            <person name="Lovley D.R."/>
        </authorList>
    </citation>
    <scope>NUCLEOTIDE SEQUENCE [LARGE SCALE GENOMIC DNA]</scope>
    <source>
        <strain evidence="2">DSM 2380 / NBRC 103641 / GraBd1</strain>
    </source>
</reference>
<dbReference type="AlphaFoldDB" id="Q0C6Y6"/>
<dbReference type="OrthoDB" id="529575at2"/>
<dbReference type="KEGG" id="pca:Pcar_3181"/>
<dbReference type="RefSeq" id="WP_011339966.1">
    <property type="nucleotide sequence ID" value="NC_007498.2"/>
</dbReference>
<dbReference type="EMBL" id="CP000142">
    <property type="protein sequence ID" value="ABI81801.1"/>
    <property type="molecule type" value="Genomic_DNA"/>
</dbReference>
<evidence type="ECO:0000313" key="2">
    <source>
        <dbReference type="Proteomes" id="UP000002534"/>
    </source>
</evidence>
<reference evidence="2" key="1">
    <citation type="submission" date="2005-10" db="EMBL/GenBank/DDBJ databases">
        <title>Complete sequence of Pelobacter carbinolicus DSM 2380.</title>
        <authorList>
            <person name="Copeland A."/>
            <person name="Lucas S."/>
            <person name="Lapidus A."/>
            <person name="Barry K."/>
            <person name="Detter J.C."/>
            <person name="Glavina T."/>
            <person name="Hammon N."/>
            <person name="Israni S."/>
            <person name="Pitluck S."/>
            <person name="Chertkov O."/>
            <person name="Schmutz J."/>
            <person name="Larimer F."/>
            <person name="Land M."/>
            <person name="Kyrpides N."/>
            <person name="Ivanova N."/>
            <person name="Richardson P."/>
        </authorList>
    </citation>
    <scope>NUCLEOTIDE SEQUENCE [LARGE SCALE GENOMIC DNA]</scope>
    <source>
        <strain evidence="2">DSM 2380 / NBRC 103641 / GraBd1</strain>
    </source>
</reference>
<sequence length="130" mass="15586">MPVTFQGIRIGQKYSRPQLADLWGYRGYQALARGVVTPRDSNFIILFVTEYQQTFQEQYDDRLTGKILQWEGPRDHFAEDRMENSHDNGDEIHVFHRERHHSDFTYIGRVVVLKIERRIERPSTFQFRVE</sequence>
<gene>
    <name evidence="1" type="ordered locus">Pcar_3181</name>
</gene>
<dbReference type="HOGENOM" id="CLU_1936037_0_0_7"/>
<proteinExistence type="predicted"/>
<protein>
    <submittedName>
        <fullName evidence="1">Uncharacterized protein</fullName>
    </submittedName>
</protein>